<sequence length="82" mass="8772">MDMTAGAVKHLSALQARRSSVTARDAEVCWGADDAEEFRRTVEAFIAKQTRFHREESMTMVVAGVGHGEVAPAIAGALAVVE</sequence>
<protein>
    <submittedName>
        <fullName evidence="1">Uncharacterized protein</fullName>
    </submittedName>
</protein>
<dbReference type="PANTHER" id="PTHR33640:SF29">
    <property type="entry name" value="OS05G0581700 PROTEIN"/>
    <property type="match status" value="1"/>
</dbReference>
<gene>
    <name evidence="1" type="ORF">E2562_006571</name>
</gene>
<dbReference type="PANTHER" id="PTHR33640">
    <property type="entry name" value="TRANSMEMBRANE PROTEIN"/>
    <property type="match status" value="1"/>
</dbReference>
<dbReference type="AlphaFoldDB" id="A0A6G1EGM9"/>
<keyword evidence="2" id="KW-1185">Reference proteome</keyword>
<accession>A0A6G1EGM9</accession>
<dbReference type="EMBL" id="SPHZ02000003">
    <property type="protein sequence ID" value="KAF0923574.1"/>
    <property type="molecule type" value="Genomic_DNA"/>
</dbReference>
<dbReference type="Proteomes" id="UP000479710">
    <property type="component" value="Unassembled WGS sequence"/>
</dbReference>
<reference evidence="1 2" key="1">
    <citation type="submission" date="2019-11" db="EMBL/GenBank/DDBJ databases">
        <title>Whole genome sequence of Oryza granulata.</title>
        <authorList>
            <person name="Li W."/>
        </authorList>
    </citation>
    <scope>NUCLEOTIDE SEQUENCE [LARGE SCALE GENOMIC DNA]</scope>
    <source>
        <strain evidence="2">cv. Menghai</strain>
        <tissue evidence="1">Leaf</tissue>
    </source>
</reference>
<evidence type="ECO:0000313" key="1">
    <source>
        <dbReference type="EMBL" id="KAF0923574.1"/>
    </source>
</evidence>
<proteinExistence type="predicted"/>
<organism evidence="1 2">
    <name type="scientific">Oryza meyeriana var. granulata</name>
    <dbReference type="NCBI Taxonomy" id="110450"/>
    <lineage>
        <taxon>Eukaryota</taxon>
        <taxon>Viridiplantae</taxon>
        <taxon>Streptophyta</taxon>
        <taxon>Embryophyta</taxon>
        <taxon>Tracheophyta</taxon>
        <taxon>Spermatophyta</taxon>
        <taxon>Magnoliopsida</taxon>
        <taxon>Liliopsida</taxon>
        <taxon>Poales</taxon>
        <taxon>Poaceae</taxon>
        <taxon>BOP clade</taxon>
        <taxon>Oryzoideae</taxon>
        <taxon>Oryzeae</taxon>
        <taxon>Oryzinae</taxon>
        <taxon>Oryza</taxon>
        <taxon>Oryza meyeriana</taxon>
    </lineage>
</organism>
<evidence type="ECO:0000313" key="2">
    <source>
        <dbReference type="Proteomes" id="UP000479710"/>
    </source>
</evidence>
<name>A0A6G1EGM9_9ORYZ</name>
<comment type="caution">
    <text evidence="1">The sequence shown here is derived from an EMBL/GenBank/DDBJ whole genome shotgun (WGS) entry which is preliminary data.</text>
</comment>
<dbReference type="OrthoDB" id="1095087at2759"/>